<dbReference type="InterPro" id="IPR015867">
    <property type="entry name" value="N-reg_PII/ATP_PRibTrfase_C"/>
</dbReference>
<evidence type="ECO:0000256" key="4">
    <source>
        <dbReference type="ARBA" id="ARBA00022989"/>
    </source>
</evidence>
<feature type="transmembrane region" description="Helical" evidence="6">
    <location>
        <begin position="118"/>
        <end position="137"/>
    </location>
</feature>
<feature type="transmembrane region" description="Helical" evidence="6">
    <location>
        <begin position="158"/>
        <end position="178"/>
    </location>
</feature>
<evidence type="ECO:0000256" key="2">
    <source>
        <dbReference type="ARBA" id="ARBA00022475"/>
    </source>
</evidence>
<evidence type="ECO:0000256" key="6">
    <source>
        <dbReference type="SAM" id="Phobius"/>
    </source>
</evidence>
<feature type="transmembrane region" description="Helical" evidence="6">
    <location>
        <begin position="21"/>
        <end position="44"/>
    </location>
</feature>
<dbReference type="Pfam" id="PF10035">
    <property type="entry name" value="DUF2179"/>
    <property type="match status" value="1"/>
</dbReference>
<sequence>MKRKTRVKLLKFRRTFLDIAKRLLIIAAGSSLIAITFNAFVIPYGLLSGGISGLALLGNYIFNIPVYLGIFLLNIPIFLWGLKELNRKLMAFSAVGTIVLIVVLPLSKPYTPVPELDLFLACIFSGIGSGLGLGIILRNGASTGGSDIVSMIVKKKKNISIGTTMFCFNVAVLAPSLYFFDLRIAMYTAISMWVGGRVADTVIEGFNRHKSVMIISDRSPEIAERIMRELKRGVTYLEGQGAFSGNAKLVINCVVSHYEIAKVNEIVQSTDKKAFIFVTETVEVTGKGFTW</sequence>
<feature type="domain" description="DUF2179" evidence="7">
    <location>
        <begin position="232"/>
        <end position="286"/>
    </location>
</feature>
<name>A0A485M0V4_9ZZZZ</name>
<dbReference type="InterPro" id="IPR003740">
    <property type="entry name" value="YitT"/>
</dbReference>
<keyword evidence="4 6" id="KW-1133">Transmembrane helix</keyword>
<keyword evidence="3 6" id="KW-0812">Transmembrane</keyword>
<accession>A0A485M0V4</accession>
<evidence type="ECO:0000256" key="5">
    <source>
        <dbReference type="ARBA" id="ARBA00023136"/>
    </source>
</evidence>
<comment type="subcellular location">
    <subcellularLocation>
        <location evidence="1">Cell membrane</location>
        <topology evidence="1">Multi-pass membrane protein</topology>
    </subcellularLocation>
</comment>
<feature type="transmembrane region" description="Helical" evidence="6">
    <location>
        <begin position="64"/>
        <end position="82"/>
    </location>
</feature>
<protein>
    <recommendedName>
        <fullName evidence="7">DUF2179 domain-containing protein</fullName>
    </recommendedName>
</protein>
<dbReference type="PANTHER" id="PTHR33545">
    <property type="entry name" value="UPF0750 MEMBRANE PROTEIN YITT-RELATED"/>
    <property type="match status" value="1"/>
</dbReference>
<dbReference type="GO" id="GO:0005886">
    <property type="term" value="C:plasma membrane"/>
    <property type="evidence" value="ECO:0007669"/>
    <property type="project" value="UniProtKB-SubCell"/>
</dbReference>
<dbReference type="Pfam" id="PF02588">
    <property type="entry name" value="YitT_membrane"/>
    <property type="match status" value="1"/>
</dbReference>
<evidence type="ECO:0000256" key="3">
    <source>
        <dbReference type="ARBA" id="ARBA00022692"/>
    </source>
</evidence>
<dbReference type="EMBL" id="CAADRN010000228">
    <property type="protein sequence ID" value="VFU15600.1"/>
    <property type="molecule type" value="Genomic_DNA"/>
</dbReference>
<dbReference type="PIRSF" id="PIRSF006483">
    <property type="entry name" value="Membrane_protein_YitT"/>
    <property type="match status" value="1"/>
</dbReference>
<dbReference type="CDD" id="cd16380">
    <property type="entry name" value="YitT_C"/>
    <property type="match status" value="1"/>
</dbReference>
<proteinExistence type="predicted"/>
<dbReference type="AlphaFoldDB" id="A0A485M0V4"/>
<dbReference type="Gene3D" id="3.30.70.120">
    <property type="match status" value="1"/>
</dbReference>
<evidence type="ECO:0000259" key="7">
    <source>
        <dbReference type="Pfam" id="PF10035"/>
    </source>
</evidence>
<dbReference type="PANTHER" id="PTHR33545:SF5">
    <property type="entry name" value="UPF0750 MEMBRANE PROTEIN YITT"/>
    <property type="match status" value="1"/>
</dbReference>
<evidence type="ECO:0000256" key="1">
    <source>
        <dbReference type="ARBA" id="ARBA00004651"/>
    </source>
</evidence>
<feature type="transmembrane region" description="Helical" evidence="6">
    <location>
        <begin position="89"/>
        <end position="106"/>
    </location>
</feature>
<keyword evidence="5 6" id="KW-0472">Membrane</keyword>
<reference evidence="8" key="1">
    <citation type="submission" date="2019-03" db="EMBL/GenBank/DDBJ databases">
        <authorList>
            <person name="Hao L."/>
        </authorList>
    </citation>
    <scope>NUCLEOTIDE SEQUENCE</scope>
</reference>
<dbReference type="InterPro" id="IPR019264">
    <property type="entry name" value="DUF2179"/>
</dbReference>
<gene>
    <name evidence="8" type="ORF">SCFA_3030005</name>
</gene>
<evidence type="ECO:0000313" key="8">
    <source>
        <dbReference type="EMBL" id="VFU15600.1"/>
    </source>
</evidence>
<keyword evidence="2" id="KW-1003">Cell membrane</keyword>
<dbReference type="InterPro" id="IPR051461">
    <property type="entry name" value="UPF0750_membrane"/>
</dbReference>
<organism evidence="8">
    <name type="scientific">anaerobic digester metagenome</name>
    <dbReference type="NCBI Taxonomy" id="1263854"/>
    <lineage>
        <taxon>unclassified sequences</taxon>
        <taxon>metagenomes</taxon>
        <taxon>ecological metagenomes</taxon>
    </lineage>
</organism>